<dbReference type="PIRSF" id="PIRSF000641">
    <property type="entry name" value="SRK"/>
    <property type="match status" value="1"/>
</dbReference>
<dbReference type="Pfam" id="PF00069">
    <property type="entry name" value="Pkinase"/>
    <property type="match status" value="1"/>
</dbReference>
<dbReference type="PROSITE" id="PS00107">
    <property type="entry name" value="PROTEIN_KINASE_ATP"/>
    <property type="match status" value="1"/>
</dbReference>
<evidence type="ECO:0000256" key="12">
    <source>
        <dbReference type="ARBA" id="ARBA00023136"/>
    </source>
</evidence>
<dbReference type="InterPro" id="IPR001480">
    <property type="entry name" value="Bulb-type_lectin_dom"/>
</dbReference>
<dbReference type="InterPro" id="IPR000719">
    <property type="entry name" value="Prot_kinase_dom"/>
</dbReference>
<feature type="signal peptide" evidence="21">
    <location>
        <begin position="1"/>
        <end position="25"/>
    </location>
</feature>
<comment type="catalytic activity">
    <reaction evidence="17 18">
        <text>L-seryl-[protein] + ATP = O-phospho-L-seryl-[protein] + ADP + H(+)</text>
        <dbReference type="Rhea" id="RHEA:17989"/>
        <dbReference type="Rhea" id="RHEA-COMP:9863"/>
        <dbReference type="Rhea" id="RHEA-COMP:11604"/>
        <dbReference type="ChEBI" id="CHEBI:15378"/>
        <dbReference type="ChEBI" id="CHEBI:29999"/>
        <dbReference type="ChEBI" id="CHEBI:30616"/>
        <dbReference type="ChEBI" id="CHEBI:83421"/>
        <dbReference type="ChEBI" id="CHEBI:456216"/>
        <dbReference type="EC" id="2.7.11.1"/>
    </reaction>
</comment>
<proteinExistence type="inferred from homology"/>
<evidence type="ECO:0000259" key="22">
    <source>
        <dbReference type="PROSITE" id="PS50011"/>
    </source>
</evidence>
<keyword evidence="9 18" id="KW-0418">Kinase</keyword>
<evidence type="ECO:0000256" key="10">
    <source>
        <dbReference type="ARBA" id="ARBA00022840"/>
    </source>
</evidence>
<evidence type="ECO:0000256" key="2">
    <source>
        <dbReference type="ARBA" id="ARBA00022527"/>
    </source>
</evidence>
<evidence type="ECO:0000256" key="19">
    <source>
        <dbReference type="PROSITE-ProRule" id="PRU10141"/>
    </source>
</evidence>
<keyword evidence="14" id="KW-0675">Receptor</keyword>
<comment type="caution">
    <text evidence="24">The sequence shown here is derived from an EMBL/GenBank/DDBJ whole genome shotgun (WGS) entry which is preliminary data.</text>
</comment>
<dbReference type="PANTHER" id="PTHR47976:SF7">
    <property type="entry name" value="RECEPTOR-LIKE SERINE_THREONINE-PROTEIN KINASE"/>
    <property type="match status" value="1"/>
</dbReference>
<dbReference type="Gene3D" id="1.10.510.10">
    <property type="entry name" value="Transferase(Phosphotransferase) domain 1"/>
    <property type="match status" value="1"/>
</dbReference>
<evidence type="ECO:0000256" key="13">
    <source>
        <dbReference type="ARBA" id="ARBA00023157"/>
    </source>
</evidence>
<evidence type="ECO:0000256" key="7">
    <source>
        <dbReference type="ARBA" id="ARBA00022734"/>
    </source>
</evidence>
<organism evidence="24 25">
    <name type="scientific">Vanilla planifolia</name>
    <name type="common">Vanilla</name>
    <dbReference type="NCBI Taxonomy" id="51239"/>
    <lineage>
        <taxon>Eukaryota</taxon>
        <taxon>Viridiplantae</taxon>
        <taxon>Streptophyta</taxon>
        <taxon>Embryophyta</taxon>
        <taxon>Tracheophyta</taxon>
        <taxon>Spermatophyta</taxon>
        <taxon>Magnoliopsida</taxon>
        <taxon>Liliopsida</taxon>
        <taxon>Asparagales</taxon>
        <taxon>Orchidaceae</taxon>
        <taxon>Vanilloideae</taxon>
        <taxon>Vanilleae</taxon>
        <taxon>Vanilla</taxon>
    </lineage>
</organism>
<evidence type="ECO:0000256" key="11">
    <source>
        <dbReference type="ARBA" id="ARBA00022989"/>
    </source>
</evidence>
<evidence type="ECO:0000313" key="24">
    <source>
        <dbReference type="EMBL" id="KAG0486937.1"/>
    </source>
</evidence>
<keyword evidence="12 20" id="KW-0472">Membrane</keyword>
<evidence type="ECO:0000256" key="18">
    <source>
        <dbReference type="PIRNR" id="PIRNR000641"/>
    </source>
</evidence>
<dbReference type="Gene3D" id="2.90.10.30">
    <property type="match status" value="1"/>
</dbReference>
<dbReference type="SUPFAM" id="SSF56112">
    <property type="entry name" value="Protein kinase-like (PK-like)"/>
    <property type="match status" value="1"/>
</dbReference>
<feature type="domain" description="Bulb-type lectin" evidence="23">
    <location>
        <begin position="35"/>
        <end position="150"/>
    </location>
</feature>
<evidence type="ECO:0000256" key="16">
    <source>
        <dbReference type="ARBA" id="ARBA00047899"/>
    </source>
</evidence>
<comment type="subcellular location">
    <subcellularLocation>
        <location evidence="1">Membrane</location>
        <topology evidence="1">Single-pass membrane protein</topology>
    </subcellularLocation>
</comment>
<protein>
    <recommendedName>
        <fullName evidence="18">Receptor-like serine/threonine-protein kinase</fullName>
        <ecNumber evidence="18">2.7.11.1</ecNumber>
    </recommendedName>
</protein>
<dbReference type="PROSITE" id="PS50011">
    <property type="entry name" value="PROTEIN_KINASE_DOM"/>
    <property type="match status" value="1"/>
</dbReference>
<evidence type="ECO:0000256" key="21">
    <source>
        <dbReference type="SAM" id="SignalP"/>
    </source>
</evidence>
<accession>A0A835V685</accession>
<keyword evidence="6 21" id="KW-0732">Signal</keyword>
<evidence type="ECO:0000256" key="8">
    <source>
        <dbReference type="ARBA" id="ARBA00022741"/>
    </source>
</evidence>
<dbReference type="GO" id="GO:0051707">
    <property type="term" value="P:response to other organism"/>
    <property type="evidence" value="ECO:0007669"/>
    <property type="project" value="UniProtKB-ARBA"/>
</dbReference>
<dbReference type="Pfam" id="PF01453">
    <property type="entry name" value="B_lectin"/>
    <property type="match status" value="1"/>
</dbReference>
<keyword evidence="15" id="KW-0325">Glycoprotein</keyword>
<feature type="transmembrane region" description="Helical" evidence="20">
    <location>
        <begin position="435"/>
        <end position="458"/>
    </location>
</feature>
<dbReference type="PROSITE" id="PS00108">
    <property type="entry name" value="PROTEIN_KINASE_ST"/>
    <property type="match status" value="1"/>
</dbReference>
<dbReference type="InterPro" id="IPR024171">
    <property type="entry name" value="SRK-like_kinase"/>
</dbReference>
<dbReference type="InterPro" id="IPR036426">
    <property type="entry name" value="Bulb-type_lectin_dom_sf"/>
</dbReference>
<dbReference type="GO" id="GO:0004674">
    <property type="term" value="F:protein serine/threonine kinase activity"/>
    <property type="evidence" value="ECO:0007669"/>
    <property type="project" value="UniProtKB-KW"/>
</dbReference>
<dbReference type="FunFam" id="1.10.510.10:FF:001023">
    <property type="entry name" value="Os07g0541700 protein"/>
    <property type="match status" value="1"/>
</dbReference>
<dbReference type="GO" id="GO:0030246">
    <property type="term" value="F:carbohydrate binding"/>
    <property type="evidence" value="ECO:0007669"/>
    <property type="project" value="UniProtKB-KW"/>
</dbReference>
<dbReference type="Gene3D" id="3.30.200.20">
    <property type="entry name" value="Phosphorylase Kinase, domain 1"/>
    <property type="match status" value="1"/>
</dbReference>
<evidence type="ECO:0000256" key="15">
    <source>
        <dbReference type="ARBA" id="ARBA00023180"/>
    </source>
</evidence>
<dbReference type="GO" id="GO:0005524">
    <property type="term" value="F:ATP binding"/>
    <property type="evidence" value="ECO:0007669"/>
    <property type="project" value="UniProtKB-UniRule"/>
</dbReference>
<sequence>MASHPSPIFLFLLACCLMCLCFARAQQDPGKIPVGSFIVASEQATNSRWLSPSGRFALGFYPVEAAFAVGVWFVTNTTIIWTADRDDDLYPAGTQLILTDEGLKISNPAGDRPICNISASAAKLDSASMLDSGDFIIRDINKDVMWQTFDYPTDTLMAGQVLRTDQRLVSSVSSDDHRSGRFEFVLEHDGELIFSPVNTPRTRAHTYWFLGTGDEGVNGIFLDFDGNLTPIFDRNATHNSTLNLPTQSFARMEPDGFLRIYSTTNNSTRQTGQFPPNVNDKCIVKGTCGANSICNSTYASGESSGKVNCVCLPGFVYADPSRTYMGCLRNFSMGQCAATNDSKIHYSIARLANVGWNDDPYNYTNAATEKDCSNSCLEDCNCYAVLYENQRCRKQRQPLLYPRWRADDQTVALLKVGYGEQPPPVEVKGVPSNKILLLSSTLASVLVMALAAGVFFLYTTREPSYQKQCRNMETVMAGGMAPRSFTYGQLADATGGFKNLIGTGGFSTVYKGEIRLAKPTRRKETEARFSIFKRKAKQDGQTDLQKDHGTDEVMHVAVKVLKKMNRGDEKRFRIEMRAAGRAHHRNIVRLLGFCHEGTNFILVYEYIPKGSLANLIFDPKKRPSWKERVDIALDVARGLHYLHEGCGSVIIHSDIKPQNVLIDEDGTAKITDLGLAKTLQPWESKAYTRPRGTVDYKAPEWKNKASEPVTSKVDVYSFGVLLLELVTCRTFFMEQALEGRYILSELAYKFLSESTLERLIPEGEMVDLEELKKMVVLALFCLQRAPDNRPAMKDVVRILGGKMSMSTQLPPNPSAC</sequence>
<evidence type="ECO:0000256" key="4">
    <source>
        <dbReference type="ARBA" id="ARBA00022679"/>
    </source>
</evidence>
<dbReference type="Proteomes" id="UP000639772">
    <property type="component" value="Unassembled WGS sequence"/>
</dbReference>
<feature type="chain" id="PRO_5032515675" description="Receptor-like serine/threonine-protein kinase" evidence="21">
    <location>
        <begin position="26"/>
        <end position="816"/>
    </location>
</feature>
<reference evidence="24 25" key="1">
    <citation type="journal article" date="2020" name="Nat. Food">
        <title>A phased Vanilla planifolia genome enables genetic improvement of flavour and production.</title>
        <authorList>
            <person name="Hasing T."/>
            <person name="Tang H."/>
            <person name="Brym M."/>
            <person name="Khazi F."/>
            <person name="Huang T."/>
            <person name="Chambers A.H."/>
        </authorList>
    </citation>
    <scope>NUCLEOTIDE SEQUENCE [LARGE SCALE GENOMIC DNA]</scope>
    <source>
        <tissue evidence="24">Leaf</tissue>
    </source>
</reference>
<evidence type="ECO:0000256" key="14">
    <source>
        <dbReference type="ARBA" id="ARBA00023170"/>
    </source>
</evidence>
<dbReference type="GO" id="GO:0016020">
    <property type="term" value="C:membrane"/>
    <property type="evidence" value="ECO:0007669"/>
    <property type="project" value="UniProtKB-SubCell"/>
</dbReference>
<dbReference type="SMART" id="SM00108">
    <property type="entry name" value="B_lectin"/>
    <property type="match status" value="1"/>
</dbReference>
<comment type="catalytic activity">
    <reaction evidence="16 18">
        <text>L-threonyl-[protein] + ATP = O-phospho-L-threonyl-[protein] + ADP + H(+)</text>
        <dbReference type="Rhea" id="RHEA:46608"/>
        <dbReference type="Rhea" id="RHEA-COMP:11060"/>
        <dbReference type="Rhea" id="RHEA-COMP:11605"/>
        <dbReference type="ChEBI" id="CHEBI:15378"/>
        <dbReference type="ChEBI" id="CHEBI:30013"/>
        <dbReference type="ChEBI" id="CHEBI:30616"/>
        <dbReference type="ChEBI" id="CHEBI:61977"/>
        <dbReference type="ChEBI" id="CHEBI:456216"/>
        <dbReference type="EC" id="2.7.11.1"/>
    </reaction>
</comment>
<dbReference type="EMBL" id="JADCNM010000004">
    <property type="protein sequence ID" value="KAG0486937.1"/>
    <property type="molecule type" value="Genomic_DNA"/>
</dbReference>
<gene>
    <name evidence="24" type="ORF">HPP92_009032</name>
</gene>
<keyword evidence="7" id="KW-0430">Lectin</keyword>
<evidence type="ECO:0000256" key="9">
    <source>
        <dbReference type="ARBA" id="ARBA00022777"/>
    </source>
</evidence>
<name>A0A835V685_VANPL</name>
<dbReference type="SMART" id="SM00220">
    <property type="entry name" value="S_TKc"/>
    <property type="match status" value="1"/>
</dbReference>
<evidence type="ECO:0000256" key="3">
    <source>
        <dbReference type="ARBA" id="ARBA00022536"/>
    </source>
</evidence>
<evidence type="ECO:0000256" key="1">
    <source>
        <dbReference type="ARBA" id="ARBA00004167"/>
    </source>
</evidence>
<evidence type="ECO:0000256" key="6">
    <source>
        <dbReference type="ARBA" id="ARBA00022729"/>
    </source>
</evidence>
<keyword evidence="2 18" id="KW-0723">Serine/threonine-protein kinase</keyword>
<keyword evidence="4 18" id="KW-0808">Transferase</keyword>
<keyword evidence="5 20" id="KW-0812">Transmembrane</keyword>
<evidence type="ECO:0000256" key="20">
    <source>
        <dbReference type="SAM" id="Phobius"/>
    </source>
</evidence>
<dbReference type="SUPFAM" id="SSF51110">
    <property type="entry name" value="alpha-D-mannose-specific plant lectins"/>
    <property type="match status" value="1"/>
</dbReference>
<dbReference type="InterPro" id="IPR011009">
    <property type="entry name" value="Kinase-like_dom_sf"/>
</dbReference>
<keyword evidence="13" id="KW-1015">Disulfide bond</keyword>
<dbReference type="PROSITE" id="PS50927">
    <property type="entry name" value="BULB_LECTIN"/>
    <property type="match status" value="1"/>
</dbReference>
<comment type="similarity">
    <text evidence="18">Belongs to the protein kinase superfamily. Ser/Thr protein kinase family.</text>
</comment>
<keyword evidence="3" id="KW-0245">EGF-like domain</keyword>
<dbReference type="Gene3D" id="2.90.10.10">
    <property type="entry name" value="Bulb-type lectin domain"/>
    <property type="match status" value="1"/>
</dbReference>
<feature type="binding site" evidence="19">
    <location>
        <position position="533"/>
    </location>
    <ligand>
        <name>ATP</name>
        <dbReference type="ChEBI" id="CHEBI:30616"/>
    </ligand>
</feature>
<keyword evidence="10 18" id="KW-0067">ATP-binding</keyword>
<keyword evidence="8 18" id="KW-0547">Nucleotide-binding</keyword>
<evidence type="ECO:0000313" key="25">
    <source>
        <dbReference type="Proteomes" id="UP000639772"/>
    </source>
</evidence>
<dbReference type="InterPro" id="IPR051343">
    <property type="entry name" value="G-type_lectin_kinases/EP1-like"/>
</dbReference>
<dbReference type="InterPro" id="IPR008271">
    <property type="entry name" value="Ser/Thr_kinase_AS"/>
</dbReference>
<evidence type="ECO:0000256" key="5">
    <source>
        <dbReference type="ARBA" id="ARBA00022692"/>
    </source>
</evidence>
<dbReference type="InterPro" id="IPR017441">
    <property type="entry name" value="Protein_kinase_ATP_BS"/>
</dbReference>
<keyword evidence="11 20" id="KW-1133">Transmembrane helix</keyword>
<dbReference type="OrthoDB" id="758220at2759"/>
<dbReference type="EC" id="2.7.11.1" evidence="18"/>
<evidence type="ECO:0000256" key="17">
    <source>
        <dbReference type="ARBA" id="ARBA00048679"/>
    </source>
</evidence>
<feature type="domain" description="Protein kinase" evidence="22">
    <location>
        <begin position="495"/>
        <end position="805"/>
    </location>
</feature>
<dbReference type="PANTHER" id="PTHR47976">
    <property type="entry name" value="G-TYPE LECTIN S-RECEPTOR-LIKE SERINE/THREONINE-PROTEIN KINASE SD2-5"/>
    <property type="match status" value="1"/>
</dbReference>
<evidence type="ECO:0000259" key="23">
    <source>
        <dbReference type="PROSITE" id="PS50927"/>
    </source>
</evidence>
<dbReference type="AlphaFoldDB" id="A0A835V685"/>